<evidence type="ECO:0000313" key="2">
    <source>
        <dbReference type="Proteomes" id="UP000019438"/>
    </source>
</evidence>
<dbReference type="Proteomes" id="UP000019438">
    <property type="component" value="Chromosome"/>
</dbReference>
<protein>
    <submittedName>
        <fullName evidence="1">Adhesin family protein</fullName>
    </submittedName>
</protein>
<gene>
    <name evidence="1" type="ORF">GbCGDNIH3_1413</name>
</gene>
<organism evidence="1 2">
    <name type="scientific">Granulibacter bethesdensis</name>
    <dbReference type="NCBI Taxonomy" id="364410"/>
    <lineage>
        <taxon>Bacteria</taxon>
        <taxon>Pseudomonadati</taxon>
        <taxon>Pseudomonadota</taxon>
        <taxon>Alphaproteobacteria</taxon>
        <taxon>Acetobacterales</taxon>
        <taxon>Acetobacteraceae</taxon>
        <taxon>Granulibacter</taxon>
    </lineage>
</organism>
<sequence>MTTTTTNSGTISTGIVTVSGSEIYTNTTTGLITVPVTGTEYGAGIINSGTILNNAASTGATTAVSLNDTGSVAGSATNIDNNQGALIQGTDYGLDIEAASSSLTLSITNQGTILGGAGDGSTNGVAIYGIANTTLVNNTGGVISGDDTGIRLGVPAANTSPVSYSITNYGTITGINNTGIDLASGGTVTNNHGAVIRGYWAGVAMVANSSHNSVTTGGTVITDGTIIGQNNIAIQLAAPVSMEPYSNQVQIGTDAVFEGIVDGGVPASSTVASSALVLMATTSADTNTTGKLSGIGTEFVNFSALSLANGAGWIIDGGLDSISTVSLGAASELTLAGTGTLTSSQTIAFNNGGSRLRLGTGYALNAGNLQLGQGADTIQVADQSFNLAAGSGALTFIAGSGKSTITGGSGTLIFTGGSGASTVTSGAGGGTLSGGSDGGNLLVAGGGNTQLRAAGNGDQLFGASHGSSTLIGAANGQVSLVGGTGTALIVAGSGGGAIYAGSGSSTVFGSNAGGLVGTGTGNSLLVNMGRSTIAGETGTSTIFGSQSGQNTVFGGTGAMQLAETGGSNLVMGGGGAMTLFGGVGNDTILTGQGGIMTAFLGGNQNLVGLGSANATVVAGSGSDVFAVTAGAGGGTTTIYDFDPSKDKIGLFGYQPSEISQNVTNGSLQISLSDHTVITLSGVTNAQGSILAT</sequence>
<reference evidence="2" key="1">
    <citation type="submission" date="2012-06" db="EMBL/GenBank/DDBJ databases">
        <title>Genome analysis of multiple Granulibacter bethesdensis isolates demonstrates substantial genome diversity.</title>
        <authorList>
            <person name="Greenberg D.E."/>
            <person name="Porcella S.F."/>
            <person name="Zarember K."/>
            <person name="Zelazny A.M."/>
            <person name="Bruno D."/>
            <person name="Martens C."/>
            <person name="Barbian K.D."/>
            <person name="Jaske E."/>
            <person name="Holland S.M."/>
        </authorList>
    </citation>
    <scope>NUCLEOTIDE SEQUENCE [LARGE SCALE GENOMIC DNA]</scope>
    <source>
        <strain evidence="2">CGDNIH3</strain>
    </source>
</reference>
<dbReference type="AlphaFoldDB" id="A0AAN0VG98"/>
<accession>A0AAN0VG98</accession>
<name>A0AAN0VG98_9PROT</name>
<evidence type="ECO:0000313" key="1">
    <source>
        <dbReference type="EMBL" id="AHJ63299.1"/>
    </source>
</evidence>
<dbReference type="EMBL" id="CP003181">
    <property type="protein sequence ID" value="AHJ63299.1"/>
    <property type="molecule type" value="Genomic_DNA"/>
</dbReference>
<dbReference type="Gene3D" id="2.150.10.10">
    <property type="entry name" value="Serralysin-like metalloprotease, C-terminal"/>
    <property type="match status" value="1"/>
</dbReference>
<dbReference type="InterPro" id="IPR011049">
    <property type="entry name" value="Serralysin-like_metalloprot_C"/>
</dbReference>
<dbReference type="KEGG" id="gbc:GbCGDNIH3_1413"/>
<dbReference type="SUPFAM" id="SSF51120">
    <property type="entry name" value="beta-Roll"/>
    <property type="match status" value="1"/>
</dbReference>
<dbReference type="RefSeq" id="WP_125918909.1">
    <property type="nucleotide sequence ID" value="NZ_CP003181.2"/>
</dbReference>
<proteinExistence type="predicted"/>